<dbReference type="PROSITE" id="PS50168">
    <property type="entry name" value="DED"/>
    <property type="match status" value="1"/>
</dbReference>
<feature type="domain" description="Pyrin" evidence="6">
    <location>
        <begin position="353"/>
        <end position="434"/>
    </location>
</feature>
<dbReference type="SMART" id="SM01289">
    <property type="entry name" value="PYRIN"/>
    <property type="match status" value="1"/>
</dbReference>
<gene>
    <name evidence="8" type="ORF">ILYODFUR_021759</name>
</gene>
<comment type="subcellular location">
    <subcellularLocation>
        <location evidence="1">Cytoplasm</location>
        <location evidence="1">Cytosol</location>
    </subcellularLocation>
</comment>
<evidence type="ECO:0000256" key="3">
    <source>
        <dbReference type="ARBA" id="ARBA00022588"/>
    </source>
</evidence>
<proteinExistence type="predicted"/>
<dbReference type="EMBL" id="JAHRIQ010106618">
    <property type="protein sequence ID" value="MEQ2256183.1"/>
    <property type="molecule type" value="Genomic_DNA"/>
</dbReference>
<dbReference type="InterPro" id="IPR001875">
    <property type="entry name" value="DED_dom"/>
</dbReference>
<evidence type="ECO:0000256" key="2">
    <source>
        <dbReference type="ARBA" id="ARBA00022490"/>
    </source>
</evidence>
<name>A0ABV0VIM5_9TELE</name>
<dbReference type="Pfam" id="PF13553">
    <property type="entry name" value="FIIND"/>
    <property type="match status" value="1"/>
</dbReference>
<evidence type="ECO:0000256" key="1">
    <source>
        <dbReference type="ARBA" id="ARBA00004514"/>
    </source>
</evidence>
<evidence type="ECO:0000259" key="7">
    <source>
        <dbReference type="PROSITE" id="PS51830"/>
    </source>
</evidence>
<dbReference type="SUPFAM" id="SSF47986">
    <property type="entry name" value="DEATH domain"/>
    <property type="match status" value="1"/>
</dbReference>
<dbReference type="InterPro" id="IPR025307">
    <property type="entry name" value="FIIND_dom"/>
</dbReference>
<accession>A0ABV0VIM5</accession>
<comment type="caution">
    <text evidence="8">The sequence shown here is derived from an EMBL/GenBank/DDBJ whole genome shotgun (WGS) entry which is preliminary data.</text>
</comment>
<dbReference type="Proteomes" id="UP001482620">
    <property type="component" value="Unassembled WGS sequence"/>
</dbReference>
<dbReference type="Pfam" id="PF02758">
    <property type="entry name" value="PYRIN"/>
    <property type="match status" value="1"/>
</dbReference>
<protein>
    <submittedName>
        <fullName evidence="8">Uncharacterized protein</fullName>
    </submittedName>
</protein>
<reference evidence="8 9" key="1">
    <citation type="submission" date="2021-06" db="EMBL/GenBank/DDBJ databases">
        <authorList>
            <person name="Palmer J.M."/>
        </authorList>
    </citation>
    <scope>NUCLEOTIDE SEQUENCE [LARGE SCALE GENOMIC DNA]</scope>
    <source>
        <strain evidence="9">if_2019</strain>
        <tissue evidence="8">Muscle</tissue>
    </source>
</reference>
<dbReference type="PROSITE" id="PS51830">
    <property type="entry name" value="FIIND"/>
    <property type="match status" value="1"/>
</dbReference>
<dbReference type="InterPro" id="IPR051249">
    <property type="entry name" value="NLRP_Inflammasome"/>
</dbReference>
<evidence type="ECO:0000259" key="6">
    <source>
        <dbReference type="PROSITE" id="PS50824"/>
    </source>
</evidence>
<keyword evidence="3" id="KW-0399">Innate immunity</keyword>
<dbReference type="InterPro" id="IPR011029">
    <property type="entry name" value="DEATH-like_dom_sf"/>
</dbReference>
<dbReference type="InterPro" id="IPR004020">
    <property type="entry name" value="DAPIN"/>
</dbReference>
<dbReference type="Gene3D" id="1.20.58.1200">
    <property type="entry name" value="RNA silencing suppressor P21, N-terminal domain"/>
    <property type="match status" value="1"/>
</dbReference>
<evidence type="ECO:0000256" key="4">
    <source>
        <dbReference type="ARBA" id="ARBA00022859"/>
    </source>
</evidence>
<evidence type="ECO:0000313" key="8">
    <source>
        <dbReference type="EMBL" id="MEQ2256183.1"/>
    </source>
</evidence>
<keyword evidence="2" id="KW-0963">Cytoplasm</keyword>
<keyword evidence="9" id="KW-1185">Reference proteome</keyword>
<dbReference type="Pfam" id="PF23679">
    <property type="entry name" value="UPA-FIIND"/>
    <property type="match status" value="1"/>
</dbReference>
<dbReference type="PANTHER" id="PTHR46985:SF2">
    <property type="entry name" value="APOPTOSIS-ASSOCIATED SPECK-LIKE PROTEIN CONTAINING A CARD"/>
    <property type="match status" value="1"/>
</dbReference>
<dbReference type="Gene3D" id="1.10.533.10">
    <property type="entry name" value="Death Domain, Fas"/>
    <property type="match status" value="1"/>
</dbReference>
<evidence type="ECO:0000259" key="5">
    <source>
        <dbReference type="PROSITE" id="PS50168"/>
    </source>
</evidence>
<sequence>MLKVQSEKKPVELKVWSHEESEERSFLQFLPDISQLCVDVDTAEASKEQACVSNVKTFKSDLSEDDTKLVVAPSTFTPDVETESLQVSYRFMCPGPGVFQCTLTGLVFVMTQESELWYRTIQWDESFLQPAGKIPAGPLYDINCSNKAVCQLHLPHCEIKDVLSIEGLLSVVHISNDGLSILEPLKITDTHVVVKVSDLSPFGLVWDYIKRFIKRKDPVASQVLLYLGPQNPRAQNLKLYVFLLPRNISEQEISNDYKDCKYVRSISSCKLIKDQRYTLSCPRASQNYTIQPKSAEFDLLFGVQYHPAFEIRLPISTVEVAITIQDEKHVVVWEYVVDLNDQSQSDVPSGARVRSERSNLKINLLNILDDLNEDDFNRFKWILKTLYNIPITEKEKRENVVDRIVQRYSSEGAVEVMKEILEHIKRNDLVETLS</sequence>
<keyword evidence="4" id="KW-0391">Immunity</keyword>
<evidence type="ECO:0000313" key="9">
    <source>
        <dbReference type="Proteomes" id="UP001482620"/>
    </source>
</evidence>
<feature type="domain" description="FIIND" evidence="7">
    <location>
        <begin position="70"/>
        <end position="351"/>
    </location>
</feature>
<organism evidence="8 9">
    <name type="scientific">Ilyodon furcidens</name>
    <name type="common">goldbreast splitfin</name>
    <dbReference type="NCBI Taxonomy" id="33524"/>
    <lineage>
        <taxon>Eukaryota</taxon>
        <taxon>Metazoa</taxon>
        <taxon>Chordata</taxon>
        <taxon>Craniata</taxon>
        <taxon>Vertebrata</taxon>
        <taxon>Euteleostomi</taxon>
        <taxon>Actinopterygii</taxon>
        <taxon>Neopterygii</taxon>
        <taxon>Teleostei</taxon>
        <taxon>Neoteleostei</taxon>
        <taxon>Acanthomorphata</taxon>
        <taxon>Ovalentaria</taxon>
        <taxon>Atherinomorphae</taxon>
        <taxon>Cyprinodontiformes</taxon>
        <taxon>Goodeidae</taxon>
        <taxon>Ilyodon</taxon>
    </lineage>
</organism>
<feature type="domain" description="DED" evidence="5">
    <location>
        <begin position="359"/>
        <end position="434"/>
    </location>
</feature>
<dbReference type="PROSITE" id="PS50824">
    <property type="entry name" value="DAPIN"/>
    <property type="match status" value="1"/>
</dbReference>
<dbReference type="PANTHER" id="PTHR46985">
    <property type="entry name" value="NACHT, LRR AND PYD DOMAINS-CONTAINING PROTEIN 1"/>
    <property type="match status" value="1"/>
</dbReference>